<sequence>MIKKGDVVKLKSGGPKMTVKGLAGVYWVCSWFVGEELKEGMFTSEQFEILN</sequence>
<gene>
    <name evidence="1" type="ORF">FW780_02200</name>
</gene>
<accession>A0A5B2U9N7</accession>
<dbReference type="OrthoDB" id="1264301at2"/>
<dbReference type="AlphaFoldDB" id="A0A5B2U9N7"/>
<protein>
    <submittedName>
        <fullName evidence="1">DUF2158 domain-containing protein</fullName>
    </submittedName>
</protein>
<dbReference type="InterPro" id="IPR019226">
    <property type="entry name" value="DUF2158"/>
</dbReference>
<dbReference type="RefSeq" id="WP_149832002.1">
    <property type="nucleotide sequence ID" value="NZ_VUNZ01000001.1"/>
</dbReference>
<proteinExistence type="predicted"/>
<dbReference type="EMBL" id="VUNZ01000001">
    <property type="protein sequence ID" value="KAA2223038.1"/>
    <property type="molecule type" value="Genomic_DNA"/>
</dbReference>
<evidence type="ECO:0000313" key="1">
    <source>
        <dbReference type="EMBL" id="KAA2223038.1"/>
    </source>
</evidence>
<comment type="caution">
    <text evidence="1">The sequence shown here is derived from an EMBL/GenBank/DDBJ whole genome shotgun (WGS) entry which is preliminary data.</text>
</comment>
<evidence type="ECO:0000313" key="2">
    <source>
        <dbReference type="Proteomes" id="UP000323082"/>
    </source>
</evidence>
<dbReference type="Pfam" id="PF09926">
    <property type="entry name" value="DUF2158"/>
    <property type="match status" value="1"/>
</dbReference>
<reference evidence="1 2" key="1">
    <citation type="journal article" date="2015" name="Int. J. Syst. Evol. Microbiol.">
        <title>Chryseobacterium sediminis sp. nov., isolated from a river sediment.</title>
        <authorList>
            <person name="Kampfer P."/>
            <person name="Busse H.J."/>
            <person name="McInroy J.A."/>
            <person name="Glaeser S.P."/>
        </authorList>
    </citation>
    <scope>NUCLEOTIDE SEQUENCE [LARGE SCALE GENOMIC DNA]</scope>
    <source>
        <strain evidence="1 2">IMT-174</strain>
    </source>
</reference>
<organism evidence="1 2">
    <name type="scientific">Chryseobacterium sediminis</name>
    <dbReference type="NCBI Taxonomy" id="1679494"/>
    <lineage>
        <taxon>Bacteria</taxon>
        <taxon>Pseudomonadati</taxon>
        <taxon>Bacteroidota</taxon>
        <taxon>Flavobacteriia</taxon>
        <taxon>Flavobacteriales</taxon>
        <taxon>Weeksellaceae</taxon>
        <taxon>Chryseobacterium group</taxon>
        <taxon>Chryseobacterium</taxon>
    </lineage>
</organism>
<dbReference type="Proteomes" id="UP000323082">
    <property type="component" value="Unassembled WGS sequence"/>
</dbReference>
<name>A0A5B2U9N7_9FLAO</name>